<reference evidence="2 3" key="2">
    <citation type="submission" date="2020-03" db="EMBL/GenBank/DDBJ databases">
        <title>Devosia chinhatensis sp. nov., isolated from a hexachlorocyclohexane (HCH) dump site in India.</title>
        <authorList>
            <person name="Kumar M."/>
            <person name="Lal R."/>
        </authorList>
    </citation>
    <scope>NUCLEOTIDE SEQUENCE [LARGE SCALE GENOMIC DNA]</scope>
    <source>
        <strain evidence="2 3">H239</strain>
    </source>
</reference>
<sequence length="260" mass="27699">MSEISRDTLMAYLDNELDGASRAKLEADPAAMAEIAAYMRQSDAIRTLYAPAGAEPVPVRLDPHRLALEAQRRQWRSVAQTAIIVCVLGIGIAAGWLLRPSADAPDLYDRLIADAVSAHTVYVAENRHAVEVAGSDSEHLSTWLSNRLDTALAMPDLSVQGLTFLGGRLLPAPAIPGGRAAQLMYEDGAGNRTTLYITPSTGVDGPSYESVRLGTDQVLYWANTSFTCTIVGTGTPEQLQAIANAVFAQLTPGAAALYES</sequence>
<dbReference type="RefSeq" id="WP_164535661.1">
    <property type="nucleotide sequence ID" value="NZ_JAALFG010000006.1"/>
</dbReference>
<dbReference type="AlphaFoldDB" id="A0A6M1SVI6"/>
<keyword evidence="1" id="KW-1133">Transmembrane helix</keyword>
<name>A0A6M1SVI6_9HYPH</name>
<keyword evidence="1" id="KW-0812">Transmembrane</keyword>
<protein>
    <submittedName>
        <fullName evidence="2">Anti-sigma factor</fullName>
    </submittedName>
</protein>
<feature type="transmembrane region" description="Helical" evidence="1">
    <location>
        <begin position="78"/>
        <end position="98"/>
    </location>
</feature>
<dbReference type="EMBL" id="JAALFG010000006">
    <property type="protein sequence ID" value="NGP19412.1"/>
    <property type="molecule type" value="Genomic_DNA"/>
</dbReference>
<evidence type="ECO:0000256" key="1">
    <source>
        <dbReference type="SAM" id="Phobius"/>
    </source>
</evidence>
<proteinExistence type="predicted"/>
<keyword evidence="3" id="KW-1185">Reference proteome</keyword>
<evidence type="ECO:0000313" key="3">
    <source>
        <dbReference type="Proteomes" id="UP000474802"/>
    </source>
</evidence>
<dbReference type="Proteomes" id="UP000474802">
    <property type="component" value="Unassembled WGS sequence"/>
</dbReference>
<gene>
    <name evidence="2" type="ORF">G5575_18800</name>
</gene>
<evidence type="ECO:0000313" key="2">
    <source>
        <dbReference type="EMBL" id="NGP19412.1"/>
    </source>
</evidence>
<accession>A0A6M1SVI6</accession>
<organism evidence="2 3">
    <name type="scientific">Devosia aurantiaca</name>
    <dbReference type="NCBI Taxonomy" id="2714858"/>
    <lineage>
        <taxon>Bacteria</taxon>
        <taxon>Pseudomonadati</taxon>
        <taxon>Pseudomonadota</taxon>
        <taxon>Alphaproteobacteria</taxon>
        <taxon>Hyphomicrobiales</taxon>
        <taxon>Devosiaceae</taxon>
        <taxon>Devosia</taxon>
    </lineage>
</organism>
<reference evidence="2 3" key="1">
    <citation type="submission" date="2020-02" db="EMBL/GenBank/DDBJ databases">
        <authorList>
            <person name="Khan S.A."/>
            <person name="Jeon C.O."/>
            <person name="Chun B.H."/>
        </authorList>
    </citation>
    <scope>NUCLEOTIDE SEQUENCE [LARGE SCALE GENOMIC DNA]</scope>
    <source>
        <strain evidence="2 3">H239</strain>
    </source>
</reference>
<keyword evidence="1" id="KW-0472">Membrane</keyword>
<comment type="caution">
    <text evidence="2">The sequence shown here is derived from an EMBL/GenBank/DDBJ whole genome shotgun (WGS) entry which is preliminary data.</text>
</comment>